<name>A0A7S4N6F6_9EUKA</name>
<dbReference type="InterPro" id="IPR013865">
    <property type="entry name" value="FAM32A"/>
</dbReference>
<accession>A0A7S4N6F6</accession>
<dbReference type="GO" id="GO:0005730">
    <property type="term" value="C:nucleolus"/>
    <property type="evidence" value="ECO:0007669"/>
    <property type="project" value="TreeGrafter"/>
</dbReference>
<dbReference type="PANTHER" id="PTHR13282:SF6">
    <property type="entry name" value="PROTEIN FAM32A"/>
    <property type="match status" value="1"/>
</dbReference>
<dbReference type="PANTHER" id="PTHR13282">
    <property type="entry name" value="PROTEIN FAM32A"/>
    <property type="match status" value="1"/>
</dbReference>
<evidence type="ECO:0000256" key="1">
    <source>
        <dbReference type="SAM" id="MobiDB-lite"/>
    </source>
</evidence>
<proteinExistence type="predicted"/>
<dbReference type="AlphaFoldDB" id="A0A7S4N6F6"/>
<evidence type="ECO:0008006" key="3">
    <source>
        <dbReference type="Google" id="ProtNLM"/>
    </source>
</evidence>
<dbReference type="EMBL" id="HBKR01001775">
    <property type="protein sequence ID" value="CAE2267637.1"/>
    <property type="molecule type" value="Transcribed_RNA"/>
</dbReference>
<feature type="compositionally biased region" description="Basic and acidic residues" evidence="1">
    <location>
        <begin position="56"/>
        <end position="70"/>
    </location>
</feature>
<feature type="compositionally biased region" description="Basic residues" evidence="1">
    <location>
        <begin position="35"/>
        <end position="45"/>
    </location>
</feature>
<feature type="region of interest" description="Disordered" evidence="1">
    <location>
        <begin position="28"/>
        <end position="70"/>
    </location>
</feature>
<sequence>MFLQTANRMADSYENVQTGKLKLKKSDKMLAVKGDKKKKRRKKKKIVEEYPSSPPRDVDPPLEHGFVDTRTEAEKRFDKIQREREEKKIDQMAEKSYKERVQGLNSYLDKLPQHFDIPKVGPG</sequence>
<reference evidence="2" key="1">
    <citation type="submission" date="2021-01" db="EMBL/GenBank/DDBJ databases">
        <authorList>
            <person name="Corre E."/>
            <person name="Pelletier E."/>
            <person name="Niang G."/>
            <person name="Scheremetjew M."/>
            <person name="Finn R."/>
            <person name="Kale V."/>
            <person name="Holt S."/>
            <person name="Cochrane G."/>
            <person name="Meng A."/>
            <person name="Brown T."/>
            <person name="Cohen L."/>
        </authorList>
    </citation>
    <scope>NUCLEOTIDE SEQUENCE</scope>
    <source>
        <strain evidence="2">SoJaBio B1-5/56/2</strain>
    </source>
</reference>
<protein>
    <recommendedName>
        <fullName evidence="3">Protein FAM32A</fullName>
    </recommendedName>
</protein>
<gene>
    <name evidence="2" type="ORF">NAES01612_LOCUS1125</name>
</gene>
<evidence type="ECO:0000313" key="2">
    <source>
        <dbReference type="EMBL" id="CAE2267637.1"/>
    </source>
</evidence>
<organism evidence="2">
    <name type="scientific">Paramoeba aestuarina</name>
    <dbReference type="NCBI Taxonomy" id="180227"/>
    <lineage>
        <taxon>Eukaryota</taxon>
        <taxon>Amoebozoa</taxon>
        <taxon>Discosea</taxon>
        <taxon>Flabellinia</taxon>
        <taxon>Dactylopodida</taxon>
        <taxon>Paramoebidae</taxon>
        <taxon>Paramoeba</taxon>
    </lineage>
</organism>